<keyword evidence="3" id="KW-0862">Zinc</keyword>
<evidence type="ECO:0000313" key="6">
    <source>
        <dbReference type="Proteomes" id="UP000663864"/>
    </source>
</evidence>
<evidence type="ECO:0000256" key="3">
    <source>
        <dbReference type="ARBA" id="ARBA00022833"/>
    </source>
</evidence>
<evidence type="ECO:0000256" key="2">
    <source>
        <dbReference type="ARBA" id="ARBA00022771"/>
    </source>
</evidence>
<dbReference type="Proteomes" id="UP000663864">
    <property type="component" value="Unassembled WGS sequence"/>
</dbReference>
<gene>
    <name evidence="5" type="ORF">ZHD862_LOCUS19705</name>
</gene>
<name>A0A814S747_9BILA</name>
<dbReference type="GO" id="GO:0008270">
    <property type="term" value="F:zinc ion binding"/>
    <property type="evidence" value="ECO:0007669"/>
    <property type="project" value="UniProtKB-KW"/>
</dbReference>
<accession>A0A814S747</accession>
<dbReference type="Pfam" id="PF04500">
    <property type="entry name" value="FLYWCH"/>
    <property type="match status" value="1"/>
</dbReference>
<dbReference type="InterPro" id="IPR007588">
    <property type="entry name" value="Znf_FLYWCH"/>
</dbReference>
<evidence type="ECO:0000259" key="4">
    <source>
        <dbReference type="Pfam" id="PF04500"/>
    </source>
</evidence>
<comment type="caution">
    <text evidence="5">The sequence shown here is derived from an EMBL/GenBank/DDBJ whole genome shotgun (WGS) entry which is preliminary data.</text>
</comment>
<sequence>MTLQTTIMSVSLSKTSKNAPVLIYNGYSYTIDRKSETEILWKRKYSRKYACHGRLHTKLNYEFIKTVGEHENHTGNSRCEATRKYYEKLKQESEQNQTNPHNILTQINIGVPDELVPAWQPQQVMMDFEKATINVFSRTFPAVELSGCYFHFCQNVLRFLQTNGFKQMYETDVTFADNIHKILALAFIDPILVIDAFELLCSNLNDDYQQTLDYIEDNYIERLRGHTRRQASYPIDIWNMVPRMKNYMHRTNNHVEEWHRKLYCAFQCSHPSLWTFLDKLIKEENNIHSDILNAMTGRRPSVGKYESFNRRLRNLVENPHPNIYDQLTCTGRLLFL</sequence>
<dbReference type="EMBL" id="CAJNOT010001083">
    <property type="protein sequence ID" value="CAF1142247.1"/>
    <property type="molecule type" value="Genomic_DNA"/>
</dbReference>
<protein>
    <recommendedName>
        <fullName evidence="4">FLYWCH-type domain-containing protein</fullName>
    </recommendedName>
</protein>
<evidence type="ECO:0000256" key="1">
    <source>
        <dbReference type="ARBA" id="ARBA00022723"/>
    </source>
</evidence>
<proteinExistence type="predicted"/>
<dbReference type="Gene3D" id="2.20.25.240">
    <property type="match status" value="1"/>
</dbReference>
<dbReference type="AlphaFoldDB" id="A0A814S747"/>
<keyword evidence="1" id="KW-0479">Metal-binding</keyword>
<reference evidence="5" key="1">
    <citation type="submission" date="2021-02" db="EMBL/GenBank/DDBJ databases">
        <authorList>
            <person name="Nowell W R."/>
        </authorList>
    </citation>
    <scope>NUCLEOTIDE SEQUENCE</scope>
</reference>
<evidence type="ECO:0000313" key="5">
    <source>
        <dbReference type="EMBL" id="CAF1142247.1"/>
    </source>
</evidence>
<feature type="domain" description="FLYWCH-type" evidence="4">
    <location>
        <begin position="14"/>
        <end position="70"/>
    </location>
</feature>
<keyword evidence="2" id="KW-0863">Zinc-finger</keyword>
<organism evidence="5 6">
    <name type="scientific">Rotaria sordida</name>
    <dbReference type="NCBI Taxonomy" id="392033"/>
    <lineage>
        <taxon>Eukaryota</taxon>
        <taxon>Metazoa</taxon>
        <taxon>Spiralia</taxon>
        <taxon>Gnathifera</taxon>
        <taxon>Rotifera</taxon>
        <taxon>Eurotatoria</taxon>
        <taxon>Bdelloidea</taxon>
        <taxon>Philodinida</taxon>
        <taxon>Philodinidae</taxon>
        <taxon>Rotaria</taxon>
    </lineage>
</organism>